<dbReference type="Proteomes" id="UP000191057">
    <property type="component" value="Plasmid unnamed3"/>
</dbReference>
<evidence type="ECO:0000313" key="1">
    <source>
        <dbReference type="EMBL" id="AQY42448.1"/>
    </source>
</evidence>
<evidence type="ECO:0000313" key="2">
    <source>
        <dbReference type="Proteomes" id="UP000191057"/>
    </source>
</evidence>
<name>A0A9W3XM84_BACTU</name>
<dbReference type="EMBL" id="CP020005">
    <property type="protein sequence ID" value="AQY42448.1"/>
    <property type="molecule type" value="Genomic_DNA"/>
</dbReference>
<protein>
    <submittedName>
        <fullName evidence="1">Uncharacterized protein</fullName>
    </submittedName>
</protein>
<proteinExistence type="predicted"/>
<dbReference type="RefSeq" id="WP_079246467.1">
    <property type="nucleotide sequence ID" value="NZ_JARSYF010000002.1"/>
</dbReference>
<organism evidence="1 2">
    <name type="scientific">Bacillus thuringiensis</name>
    <dbReference type="NCBI Taxonomy" id="1428"/>
    <lineage>
        <taxon>Bacteria</taxon>
        <taxon>Bacillati</taxon>
        <taxon>Bacillota</taxon>
        <taxon>Bacilli</taxon>
        <taxon>Bacillales</taxon>
        <taxon>Bacillaceae</taxon>
        <taxon>Bacillus</taxon>
        <taxon>Bacillus cereus group</taxon>
    </lineage>
</organism>
<accession>A0A9W3XM84</accession>
<dbReference type="AlphaFoldDB" id="A0A9W3XM84"/>
<keyword evidence="1" id="KW-0614">Plasmid</keyword>
<gene>
    <name evidence="1" type="ORF">B4918_31590</name>
</gene>
<reference evidence="1 2" key="1">
    <citation type="submission" date="2017-03" db="EMBL/GenBank/DDBJ databases">
        <title>Complete genome sequence of Bacillus thuringiensis L-7601, a novel melanin producing strain.</title>
        <authorList>
            <person name="Cai J."/>
            <person name="Cao Z."/>
            <person name="Tan T."/>
        </authorList>
    </citation>
    <scope>NUCLEOTIDE SEQUENCE [LARGE SCALE GENOMIC DNA]</scope>
    <source>
        <strain evidence="1 2">L-7601</strain>
        <plasmid evidence="1 2">unnamed3</plasmid>
    </source>
</reference>
<geneLocation type="plasmid" evidence="1 2">
    <name>unnamed3</name>
</geneLocation>
<sequence>MKFKYYNDTKRTVYIHPATFIHGCKGDDTPIKPLEERLLILPEGTYPWVKMWDYGGEKGLQILVSPTVD</sequence>